<dbReference type="Gene3D" id="3.30.70.100">
    <property type="match status" value="1"/>
</dbReference>
<feature type="domain" description="BLUF" evidence="1">
    <location>
        <begin position="1"/>
        <end position="58"/>
    </location>
</feature>
<gene>
    <name evidence="2" type="ORF">GGR13_002479</name>
</gene>
<name>A0A7W9CJQ7_9CAUL</name>
<comment type="caution">
    <text evidence="2">The sequence shown here is derived from an EMBL/GenBank/DDBJ whole genome shotgun (WGS) entry which is preliminary data.</text>
</comment>
<evidence type="ECO:0000259" key="1">
    <source>
        <dbReference type="PROSITE" id="PS50925"/>
    </source>
</evidence>
<accession>A0A7W9CJQ7</accession>
<keyword evidence="3" id="KW-1185">Reference proteome</keyword>
<dbReference type="AlphaFoldDB" id="A0A7W9CJQ7"/>
<dbReference type="SMART" id="SM01034">
    <property type="entry name" value="BLUF"/>
    <property type="match status" value="1"/>
</dbReference>
<dbReference type="EMBL" id="JACHOR010000004">
    <property type="protein sequence ID" value="MBB5746872.1"/>
    <property type="molecule type" value="Genomic_DNA"/>
</dbReference>
<protein>
    <recommendedName>
        <fullName evidence="1">BLUF domain-containing protein</fullName>
    </recommendedName>
</protein>
<evidence type="ECO:0000313" key="3">
    <source>
        <dbReference type="Proteomes" id="UP000545037"/>
    </source>
</evidence>
<organism evidence="2 3">
    <name type="scientific">Brevundimonas variabilis</name>
    <dbReference type="NCBI Taxonomy" id="74312"/>
    <lineage>
        <taxon>Bacteria</taxon>
        <taxon>Pseudomonadati</taxon>
        <taxon>Pseudomonadota</taxon>
        <taxon>Alphaproteobacteria</taxon>
        <taxon>Caulobacterales</taxon>
        <taxon>Caulobacteraceae</taxon>
        <taxon>Brevundimonas</taxon>
    </lineage>
</organism>
<dbReference type="GO" id="GO:0009882">
    <property type="term" value="F:blue light photoreceptor activity"/>
    <property type="evidence" value="ECO:0007669"/>
    <property type="project" value="InterPro"/>
</dbReference>
<proteinExistence type="predicted"/>
<dbReference type="InterPro" id="IPR007024">
    <property type="entry name" value="BLUF_domain"/>
</dbReference>
<dbReference type="PROSITE" id="PS50925">
    <property type="entry name" value="BLUF"/>
    <property type="match status" value="1"/>
</dbReference>
<evidence type="ECO:0000313" key="2">
    <source>
        <dbReference type="EMBL" id="MBB5746872.1"/>
    </source>
</evidence>
<sequence>MTGCLAHPDGHFVQVIEGEVEHVDALMDSLNADKRHTDITVLGRWPTSSRIFSNWAMARPNIRPLAEQSLRLINDVGSGAQITGILLGLVEEGTSLYPLI</sequence>
<dbReference type="InterPro" id="IPR036046">
    <property type="entry name" value="Acylphosphatase-like_dom_sf"/>
</dbReference>
<dbReference type="Pfam" id="PF04940">
    <property type="entry name" value="BLUF"/>
    <property type="match status" value="1"/>
</dbReference>
<dbReference type="SUPFAM" id="SSF54975">
    <property type="entry name" value="Acylphosphatase/BLUF domain-like"/>
    <property type="match status" value="1"/>
</dbReference>
<dbReference type="GO" id="GO:0071949">
    <property type="term" value="F:FAD binding"/>
    <property type="evidence" value="ECO:0007669"/>
    <property type="project" value="InterPro"/>
</dbReference>
<dbReference type="Proteomes" id="UP000545037">
    <property type="component" value="Unassembled WGS sequence"/>
</dbReference>
<reference evidence="2 3" key="1">
    <citation type="submission" date="2020-08" db="EMBL/GenBank/DDBJ databases">
        <title>Genomic Encyclopedia of Type Strains, Phase IV (KMG-IV): sequencing the most valuable type-strain genomes for metagenomic binning, comparative biology and taxonomic classification.</title>
        <authorList>
            <person name="Goeker M."/>
        </authorList>
    </citation>
    <scope>NUCLEOTIDE SEQUENCE [LARGE SCALE GENOMIC DNA]</scope>
    <source>
        <strain evidence="2 3">DSM 4737</strain>
    </source>
</reference>